<feature type="domain" description="Helicase ATP-binding" evidence="5">
    <location>
        <begin position="84"/>
        <end position="247"/>
    </location>
</feature>
<keyword evidence="8" id="KW-1185">Reference proteome</keyword>
<dbReference type="InterPro" id="IPR011545">
    <property type="entry name" value="DEAD/DEAH_box_helicase_dom"/>
</dbReference>
<dbReference type="PROSITE" id="PS51192">
    <property type="entry name" value="HELICASE_ATP_BIND_1"/>
    <property type="match status" value="1"/>
</dbReference>
<feature type="domain" description="Helicase C-terminal" evidence="6">
    <location>
        <begin position="265"/>
        <end position="437"/>
    </location>
</feature>
<evidence type="ECO:0000256" key="4">
    <source>
        <dbReference type="ARBA" id="ARBA00022840"/>
    </source>
</evidence>
<dbReference type="FunFam" id="3.40.50.300:FF:000575">
    <property type="entry name" value="ATP-dependent helicase hrpA"/>
    <property type="match status" value="1"/>
</dbReference>
<sequence>MNNELQQWRDRIADCLATDRYRLERLLEKISQRAGQGKPFDRDLQQFTALLEQSDASLKARKASVPAISYPEELPIAGRRDDIRDAIENHQVVVIAGETGSGKTTQLPKICLELGRGVSGMIGHTQPRRIAARTVANRIAEELGQPLGETIGYQVRFNEQSSENTLVKLMTDGILLAEIQHDRYLNRYDTLIIDEAHERSLNIDFLLGYLKKILPQRPDLKLIITSATIDVERFSQHFDQAPVIEVSGRTYPVEVEYRPAEEDRDLSQQVLDSVEEILSLPKRGDILVFHSGEREIRETANVLRKAQLPNLEVVPLYARLSLAEQNRVFQPHRGVRVVLATNVAETSLTVPGIRYVIDPGTARISRYSYRTKVQRLPIEAVSQASANQRKGRCGRISEGVCFRLYSEEDFNSRPEFTDPEIVRTNLASVILQMLQMRIGDIRDFPFVDAPDQRLINDGFSLLQELQAVNRRGELTRIGRQLSRLPADPRLGRMLVAAAQEGALKEVLIIVSALSVQDPRERPADKQQAADEKHRQWQDKDSDFVAYLNLWNHMEEQRQALGRNQFDKYCRQQFVSPLRMREWRDLHHQLHGYCRELKLPENRQPADYAAVHRALLTGLLGQIGFRHEEKEFMGPRNRKFHVFPGSGLFKKPPKWLMAAEIIETSRLYSHVNARIEPEWLSELAAHLVKKHYSEPHYSARSGQVMAYQRQTLYGLPIVDRQPCQYSKIDPSACHELFLRAALVEGEYRGKGEFFRHNRALQEDLEEMESRTRRRDILVDDEVMFEFYRQRVPSDVLNLAGFEHWRKSAEKDDPKLLWMDEALLAQRQLEENTGAQFPDYLEWQGTRYPLSYHFEPGHAEDGVSVTIPVSILHQVPAARLEWLVPGMLRDKCIALVKGLPKSLRRHFVPVPDVVDKALIEMKPANVPLTEALGHQLKRHTGVEITPEQWQAAVLDDVYLLNVRLIDEQGELLTNGRDIKQLKAQYRGRVSHTVEQVSDNGIEQSDLNGWNFDNLPEVYDIQQQGLTIRTYPALVANGQKVGLKLLDNPVTALNSTLDGMVRLYQLSYPQGVKYLRKDLLKGQDLKLKAAHLPGRDVLVADLIDAAYKKVLVDGRDVPRTRADYEQQLVAGKGEIVAAANELEQMLIGWLPALSDIHKAIKKLGLSAVHSVPDINRQLAMLFQPGFLYRVPYDWLQQYQRYLKALTVRLDKLPSQPGKEREYVLMLDKLASKLEGVDSHWQDYSREVQEGIWQYRFMIEEYRVSLFAQQLRTLFPISDKRILAHWATLSPGLAESRS</sequence>
<dbReference type="SUPFAM" id="SSF52540">
    <property type="entry name" value="P-loop containing nucleoside triphosphate hydrolases"/>
    <property type="match status" value="1"/>
</dbReference>
<keyword evidence="1" id="KW-0547">Nucleotide-binding</keyword>
<evidence type="ECO:0000259" key="5">
    <source>
        <dbReference type="PROSITE" id="PS51192"/>
    </source>
</evidence>
<evidence type="ECO:0000256" key="1">
    <source>
        <dbReference type="ARBA" id="ARBA00022741"/>
    </source>
</evidence>
<proteinExistence type="predicted"/>
<dbReference type="CDD" id="cd17989">
    <property type="entry name" value="DEXHc_HrpA"/>
    <property type="match status" value="1"/>
</dbReference>
<evidence type="ECO:0000259" key="6">
    <source>
        <dbReference type="PROSITE" id="PS51194"/>
    </source>
</evidence>
<dbReference type="Proteomes" id="UP001178354">
    <property type="component" value="Unassembled WGS sequence"/>
</dbReference>
<dbReference type="InterPro" id="IPR048333">
    <property type="entry name" value="HA2_WH"/>
</dbReference>
<evidence type="ECO:0000313" key="8">
    <source>
        <dbReference type="Proteomes" id="UP001178354"/>
    </source>
</evidence>
<dbReference type="Pfam" id="PF21010">
    <property type="entry name" value="HA2_C"/>
    <property type="match status" value="1"/>
</dbReference>
<protein>
    <submittedName>
        <fullName evidence="7">ATP-dependent RNA helicase HrpA</fullName>
        <ecNumber evidence="7">3.6.4.13</ecNumber>
    </submittedName>
</protein>
<dbReference type="InterPro" id="IPR014001">
    <property type="entry name" value="Helicase_ATP-bd"/>
</dbReference>
<dbReference type="GO" id="GO:0016787">
    <property type="term" value="F:hydrolase activity"/>
    <property type="evidence" value="ECO:0007669"/>
    <property type="project" value="UniProtKB-KW"/>
</dbReference>
<dbReference type="Gene3D" id="1.20.120.1080">
    <property type="match status" value="1"/>
</dbReference>
<dbReference type="RefSeq" id="WP_305170792.1">
    <property type="nucleotide sequence ID" value="NZ_JAUUUU010000005.1"/>
</dbReference>
<dbReference type="Pfam" id="PF00271">
    <property type="entry name" value="Helicase_C"/>
    <property type="match status" value="1"/>
</dbReference>
<reference evidence="7" key="2">
    <citation type="submission" date="2023-08" db="EMBL/GenBank/DDBJ databases">
        <authorList>
            <person name="Luo J."/>
        </authorList>
    </citation>
    <scope>NUCLEOTIDE SEQUENCE</scope>
    <source>
        <strain evidence="7">DSM 25064</strain>
    </source>
</reference>
<dbReference type="InterPro" id="IPR007502">
    <property type="entry name" value="Helicase-assoc_dom"/>
</dbReference>
<keyword evidence="3 7" id="KW-0347">Helicase</keyword>
<dbReference type="SMART" id="SM00382">
    <property type="entry name" value="AAA"/>
    <property type="match status" value="1"/>
</dbReference>
<dbReference type="SMART" id="SM00490">
    <property type="entry name" value="HELICc"/>
    <property type="match status" value="1"/>
</dbReference>
<dbReference type="CDD" id="cd18791">
    <property type="entry name" value="SF2_C_RHA"/>
    <property type="match status" value="1"/>
</dbReference>
<dbReference type="InterPro" id="IPR011709">
    <property type="entry name" value="DEAD-box_helicase_OB_fold"/>
</dbReference>
<dbReference type="PANTHER" id="PTHR18934:SF99">
    <property type="entry name" value="ATP-DEPENDENT RNA HELICASE DHX37-RELATED"/>
    <property type="match status" value="1"/>
</dbReference>
<evidence type="ECO:0000256" key="3">
    <source>
        <dbReference type="ARBA" id="ARBA00022806"/>
    </source>
</evidence>
<dbReference type="FunFam" id="1.20.120.1080:FF:000005">
    <property type="entry name" value="ATP-dependent helicase HrpA"/>
    <property type="match status" value="1"/>
</dbReference>
<accession>A0AAW8B5B4</accession>
<dbReference type="InterPro" id="IPR024590">
    <property type="entry name" value="HrpA_C"/>
</dbReference>
<comment type="caution">
    <text evidence="7">The sequence shown here is derived from an EMBL/GenBank/DDBJ whole genome shotgun (WGS) entry which is preliminary data.</text>
</comment>
<dbReference type="Pfam" id="PF11898">
    <property type="entry name" value="DUF3418"/>
    <property type="match status" value="1"/>
</dbReference>
<dbReference type="EMBL" id="JAUUUU010000005">
    <property type="protein sequence ID" value="MDP1521125.1"/>
    <property type="molecule type" value="Genomic_DNA"/>
</dbReference>
<name>A0AAW8B5B4_9GAMM</name>
<dbReference type="InterPro" id="IPR001650">
    <property type="entry name" value="Helicase_C-like"/>
</dbReference>
<dbReference type="GO" id="GO:0005524">
    <property type="term" value="F:ATP binding"/>
    <property type="evidence" value="ECO:0007669"/>
    <property type="project" value="UniProtKB-KW"/>
</dbReference>
<evidence type="ECO:0000313" key="7">
    <source>
        <dbReference type="EMBL" id="MDP1521125.1"/>
    </source>
</evidence>
<dbReference type="Pfam" id="PF04408">
    <property type="entry name" value="WHD_HA2"/>
    <property type="match status" value="1"/>
</dbReference>
<dbReference type="Pfam" id="PF07717">
    <property type="entry name" value="OB_NTP_bind"/>
    <property type="match status" value="1"/>
</dbReference>
<keyword evidence="2 7" id="KW-0378">Hydrolase</keyword>
<dbReference type="Gene3D" id="3.40.50.300">
    <property type="entry name" value="P-loop containing nucleotide triphosphate hydrolases"/>
    <property type="match status" value="2"/>
</dbReference>
<dbReference type="PROSITE" id="PS51194">
    <property type="entry name" value="HELICASE_CTER"/>
    <property type="match status" value="1"/>
</dbReference>
<organism evidence="7 8">
    <name type="scientific">Porticoccus litoralis</name>
    <dbReference type="NCBI Taxonomy" id="434086"/>
    <lineage>
        <taxon>Bacteria</taxon>
        <taxon>Pseudomonadati</taxon>
        <taxon>Pseudomonadota</taxon>
        <taxon>Gammaproteobacteria</taxon>
        <taxon>Cellvibrionales</taxon>
        <taxon>Porticoccaceae</taxon>
        <taxon>Porticoccus</taxon>
    </lineage>
</organism>
<dbReference type="InterPro" id="IPR010222">
    <property type="entry name" value="RNA_helicase_HrpA"/>
</dbReference>
<keyword evidence="4" id="KW-0067">ATP-binding</keyword>
<dbReference type="SMART" id="SM00487">
    <property type="entry name" value="DEXDc"/>
    <property type="match status" value="1"/>
</dbReference>
<dbReference type="InterPro" id="IPR003593">
    <property type="entry name" value="AAA+_ATPase"/>
</dbReference>
<evidence type="ECO:0000256" key="2">
    <source>
        <dbReference type="ARBA" id="ARBA00022801"/>
    </source>
</evidence>
<dbReference type="EC" id="3.6.4.13" evidence="7"/>
<dbReference type="NCBIfam" id="TIGR01967">
    <property type="entry name" value="DEAH_box_HrpA"/>
    <property type="match status" value="1"/>
</dbReference>
<gene>
    <name evidence="7" type="primary">hrpA</name>
    <name evidence="7" type="ORF">Q8A57_09105</name>
</gene>
<dbReference type="GO" id="GO:0003724">
    <property type="term" value="F:RNA helicase activity"/>
    <property type="evidence" value="ECO:0007669"/>
    <property type="project" value="UniProtKB-EC"/>
</dbReference>
<dbReference type="SMART" id="SM00847">
    <property type="entry name" value="HA2"/>
    <property type="match status" value="1"/>
</dbReference>
<dbReference type="GO" id="GO:0003723">
    <property type="term" value="F:RNA binding"/>
    <property type="evidence" value="ECO:0007669"/>
    <property type="project" value="TreeGrafter"/>
</dbReference>
<dbReference type="Pfam" id="PF00270">
    <property type="entry name" value="DEAD"/>
    <property type="match status" value="1"/>
</dbReference>
<dbReference type="NCBIfam" id="NF008348">
    <property type="entry name" value="PRK11131.1"/>
    <property type="match status" value="1"/>
</dbReference>
<dbReference type="InterPro" id="IPR027417">
    <property type="entry name" value="P-loop_NTPase"/>
</dbReference>
<dbReference type="PANTHER" id="PTHR18934">
    <property type="entry name" value="ATP-DEPENDENT RNA HELICASE"/>
    <property type="match status" value="1"/>
</dbReference>
<reference evidence="7" key="1">
    <citation type="journal article" date="2010" name="Int. J. Syst. Evol. Microbiol.">
        <title>Porticoccus litoralis gen. nov., sp. nov., a gammaproteobacterium isolated from the Yellow Sea.</title>
        <authorList>
            <person name="Oh H.M."/>
            <person name="Kim H."/>
            <person name="Kim K.M."/>
            <person name="Min G.S."/>
            <person name="Cho J.C."/>
        </authorList>
    </citation>
    <scope>NUCLEOTIDE SEQUENCE</scope>
    <source>
        <strain evidence="7">DSM 25064</strain>
    </source>
</reference>